<keyword evidence="4" id="KW-1185">Reference proteome</keyword>
<evidence type="ECO:0000313" key="4">
    <source>
        <dbReference type="Proteomes" id="UP000000311"/>
    </source>
</evidence>
<dbReference type="InterPro" id="IPR007527">
    <property type="entry name" value="Znf_SWIM"/>
</dbReference>
<dbReference type="OMA" id="CAHISSC"/>
<keyword evidence="1" id="KW-0863">Zinc-finger</keyword>
<protein>
    <recommendedName>
        <fullName evidence="2">SWIM-type domain-containing protein</fullName>
    </recommendedName>
</protein>
<dbReference type="AlphaFoldDB" id="E2ATJ4"/>
<dbReference type="InParanoid" id="E2ATJ4"/>
<dbReference type="PROSITE" id="PS50966">
    <property type="entry name" value="ZF_SWIM"/>
    <property type="match status" value="1"/>
</dbReference>
<accession>E2ATJ4</accession>
<evidence type="ECO:0000256" key="1">
    <source>
        <dbReference type="PROSITE-ProRule" id="PRU00325"/>
    </source>
</evidence>
<reference evidence="3 4" key="1">
    <citation type="journal article" date="2010" name="Science">
        <title>Genomic comparison of the ants Camponotus floridanus and Harpegnathos saltator.</title>
        <authorList>
            <person name="Bonasio R."/>
            <person name="Zhang G."/>
            <person name="Ye C."/>
            <person name="Mutti N.S."/>
            <person name="Fang X."/>
            <person name="Qin N."/>
            <person name="Donahue G."/>
            <person name="Yang P."/>
            <person name="Li Q."/>
            <person name="Li C."/>
            <person name="Zhang P."/>
            <person name="Huang Z."/>
            <person name="Berger S.L."/>
            <person name="Reinberg D."/>
            <person name="Wang J."/>
            <person name="Liebig J."/>
        </authorList>
    </citation>
    <scope>NUCLEOTIDE SEQUENCE [LARGE SCALE GENOMIC DNA]</scope>
    <source>
        <strain evidence="4">C129</strain>
    </source>
</reference>
<dbReference type="Proteomes" id="UP000000311">
    <property type="component" value="Unassembled WGS sequence"/>
</dbReference>
<dbReference type="GO" id="GO:0008270">
    <property type="term" value="F:zinc ion binding"/>
    <property type="evidence" value="ECO:0007669"/>
    <property type="project" value="UniProtKB-KW"/>
</dbReference>
<evidence type="ECO:0000259" key="2">
    <source>
        <dbReference type="PROSITE" id="PS50966"/>
    </source>
</evidence>
<organism evidence="4">
    <name type="scientific">Camponotus floridanus</name>
    <name type="common">Florida carpenter ant</name>
    <dbReference type="NCBI Taxonomy" id="104421"/>
    <lineage>
        <taxon>Eukaryota</taxon>
        <taxon>Metazoa</taxon>
        <taxon>Ecdysozoa</taxon>
        <taxon>Arthropoda</taxon>
        <taxon>Hexapoda</taxon>
        <taxon>Insecta</taxon>
        <taxon>Pterygota</taxon>
        <taxon>Neoptera</taxon>
        <taxon>Endopterygota</taxon>
        <taxon>Hymenoptera</taxon>
        <taxon>Apocrita</taxon>
        <taxon>Aculeata</taxon>
        <taxon>Formicoidea</taxon>
        <taxon>Formicidae</taxon>
        <taxon>Formicinae</taxon>
        <taxon>Camponotus</taxon>
    </lineage>
</organism>
<gene>
    <name evidence="3" type="ORF">EAG_14937</name>
</gene>
<feature type="domain" description="SWIM-type" evidence="2">
    <location>
        <begin position="109"/>
        <end position="147"/>
    </location>
</feature>
<dbReference type="EMBL" id="GL442616">
    <property type="protein sequence ID" value="EFN63236.1"/>
    <property type="molecule type" value="Genomic_DNA"/>
</dbReference>
<evidence type="ECO:0000313" key="3">
    <source>
        <dbReference type="EMBL" id="EFN63236.1"/>
    </source>
</evidence>
<name>E2ATJ4_CAMFO</name>
<sequence length="182" mass="21099">MKSRRNVENLLAEEAETQHWNRRKTQFQRLTSADLLDFSEITEKDLKILFTGSYQLSQAISYLAEMMNESGKIILYYLKTSENQNNTIIKILVRSKHINSKTYKCYIDYTCHSVSYSGIRRYVCDCPNGRCTVGCCSHIAAVIYYLSHARYLSKIIRPAEILSHLFTAEEVYPVINDDSDED</sequence>
<dbReference type="OrthoDB" id="7446692at2759"/>
<proteinExistence type="predicted"/>
<keyword evidence="1" id="KW-0479">Metal-binding</keyword>
<keyword evidence="1" id="KW-0862">Zinc</keyword>